<evidence type="ECO:0000313" key="5">
    <source>
        <dbReference type="Proteomes" id="UP000179934"/>
    </source>
</evidence>
<name>A0A1S2CYC1_AERSO</name>
<feature type="signal peptide" evidence="2">
    <location>
        <begin position="1"/>
        <end position="18"/>
    </location>
</feature>
<gene>
    <name evidence="4" type="ORF">BJD16_02400</name>
</gene>
<dbReference type="PANTHER" id="PTHR38834">
    <property type="entry name" value="PERIPLASMIC SUBSTRATE BINDING PROTEIN FAMILY 3"/>
    <property type="match status" value="1"/>
</dbReference>
<dbReference type="SUPFAM" id="SSF53850">
    <property type="entry name" value="Periplasmic binding protein-like II"/>
    <property type="match status" value="1"/>
</dbReference>
<feature type="region of interest" description="Disordered" evidence="1">
    <location>
        <begin position="246"/>
        <end position="284"/>
    </location>
</feature>
<feature type="compositionally biased region" description="Low complexity" evidence="1">
    <location>
        <begin position="260"/>
        <end position="275"/>
    </location>
</feature>
<evidence type="ECO:0000256" key="1">
    <source>
        <dbReference type="SAM" id="MobiDB-lite"/>
    </source>
</evidence>
<dbReference type="OrthoDB" id="8587856at2"/>
<dbReference type="AlphaFoldDB" id="A0A1S2CYC1"/>
<reference evidence="4 5" key="1">
    <citation type="submission" date="2016-09" db="EMBL/GenBank/DDBJ databases">
        <title>Draft Genome Sequence of Aeromonas sobria Strain 08005, Isolated from Sick Rana catesbeiana.</title>
        <authorList>
            <person name="Yang Q."/>
        </authorList>
    </citation>
    <scope>NUCLEOTIDE SEQUENCE [LARGE SCALE GENOMIC DNA]</scope>
    <source>
        <strain evidence="4 5">08005</strain>
    </source>
</reference>
<dbReference type="GeneID" id="58921171"/>
<keyword evidence="2" id="KW-0732">Signal</keyword>
<proteinExistence type="predicted"/>
<evidence type="ECO:0000256" key="2">
    <source>
        <dbReference type="SAM" id="SignalP"/>
    </source>
</evidence>
<sequence>MKAWIGLAGALLATLAQASPELGKLHYITEEYKPYNYADASGTPTGFAVELLQLVWQKTNTPSQPVTIMPWARGYYLLTQKPNAVLFSTARTQARDPLFKWACPIGYAEIVLVGLAERNITITKLDDAKAFNIGAVRADVGEQLLLNNGFDETKLMAANRLAQALKMLTSGRVDLVSTNKTTMEQLIVEQKLDPARFKEQWVLSSEQFCFAFSHPVSDELVREFQTGLTQVLASGEYPLLHSKYFPAPAPAPANTSPAKSEAASTAPTNTSPAKSEPASTGATN</sequence>
<organism evidence="4 5">
    <name type="scientific">Aeromonas sobria</name>
    <dbReference type="NCBI Taxonomy" id="646"/>
    <lineage>
        <taxon>Bacteria</taxon>
        <taxon>Pseudomonadati</taxon>
        <taxon>Pseudomonadota</taxon>
        <taxon>Gammaproteobacteria</taxon>
        <taxon>Aeromonadales</taxon>
        <taxon>Aeromonadaceae</taxon>
        <taxon>Aeromonas</taxon>
    </lineage>
</organism>
<feature type="chain" id="PRO_5010174914" description="Solute-binding protein family 3/N-terminal domain-containing protein" evidence="2">
    <location>
        <begin position="19"/>
        <end position="284"/>
    </location>
</feature>
<dbReference type="Proteomes" id="UP000179934">
    <property type="component" value="Unassembled WGS sequence"/>
</dbReference>
<dbReference type="RefSeq" id="WP_042018958.1">
    <property type="nucleotide sequence ID" value="NZ_CDBW01000006.1"/>
</dbReference>
<feature type="domain" description="Solute-binding protein family 3/N-terminal" evidence="3">
    <location>
        <begin position="24"/>
        <end position="248"/>
    </location>
</feature>
<dbReference type="Gene3D" id="3.40.190.10">
    <property type="entry name" value="Periplasmic binding protein-like II"/>
    <property type="match status" value="2"/>
</dbReference>
<dbReference type="PANTHER" id="PTHR38834:SF3">
    <property type="entry name" value="SOLUTE-BINDING PROTEIN FAMILY 3_N-TERMINAL DOMAIN-CONTAINING PROTEIN"/>
    <property type="match status" value="1"/>
</dbReference>
<evidence type="ECO:0000313" key="4">
    <source>
        <dbReference type="EMBL" id="OHY93129.1"/>
    </source>
</evidence>
<dbReference type="EMBL" id="MKFU01000012">
    <property type="protein sequence ID" value="OHY93129.1"/>
    <property type="molecule type" value="Genomic_DNA"/>
</dbReference>
<accession>A0A1S2CYC1</accession>
<dbReference type="Pfam" id="PF00497">
    <property type="entry name" value="SBP_bac_3"/>
    <property type="match status" value="1"/>
</dbReference>
<comment type="caution">
    <text evidence="4">The sequence shown here is derived from an EMBL/GenBank/DDBJ whole genome shotgun (WGS) entry which is preliminary data.</text>
</comment>
<dbReference type="STRING" id="646.BJD16_02400"/>
<dbReference type="SMART" id="SM00062">
    <property type="entry name" value="PBPb"/>
    <property type="match status" value="1"/>
</dbReference>
<evidence type="ECO:0000259" key="3">
    <source>
        <dbReference type="SMART" id="SM00062"/>
    </source>
</evidence>
<dbReference type="InterPro" id="IPR001638">
    <property type="entry name" value="Solute-binding_3/MltF_N"/>
</dbReference>
<protein>
    <recommendedName>
        <fullName evidence="3">Solute-binding protein family 3/N-terminal domain-containing protein</fullName>
    </recommendedName>
</protein>